<keyword evidence="1" id="KW-0175">Coiled coil</keyword>
<feature type="compositionally biased region" description="Basic and acidic residues" evidence="2">
    <location>
        <begin position="315"/>
        <end position="330"/>
    </location>
</feature>
<gene>
    <name evidence="3" type="ORF">AMON00008_LOCUS21127</name>
</gene>
<feature type="coiled-coil region" evidence="1">
    <location>
        <begin position="190"/>
        <end position="224"/>
    </location>
</feature>
<dbReference type="EMBL" id="HBNR01030949">
    <property type="protein sequence ID" value="CAE4584954.1"/>
    <property type="molecule type" value="Transcribed_RNA"/>
</dbReference>
<feature type="region of interest" description="Disordered" evidence="2">
    <location>
        <begin position="81"/>
        <end position="186"/>
    </location>
</feature>
<proteinExistence type="predicted"/>
<evidence type="ECO:0000256" key="1">
    <source>
        <dbReference type="SAM" id="Coils"/>
    </source>
</evidence>
<feature type="compositionally biased region" description="Basic and acidic residues" evidence="2">
    <location>
        <begin position="288"/>
        <end position="304"/>
    </location>
</feature>
<evidence type="ECO:0000313" key="3">
    <source>
        <dbReference type="EMBL" id="CAE4584954.1"/>
    </source>
</evidence>
<reference evidence="3" key="1">
    <citation type="submission" date="2021-01" db="EMBL/GenBank/DDBJ databases">
        <authorList>
            <person name="Corre E."/>
            <person name="Pelletier E."/>
            <person name="Niang G."/>
            <person name="Scheremetjew M."/>
            <person name="Finn R."/>
            <person name="Kale V."/>
            <person name="Holt S."/>
            <person name="Cochrane G."/>
            <person name="Meng A."/>
            <person name="Brown T."/>
            <person name="Cohen L."/>
        </authorList>
    </citation>
    <scope>NUCLEOTIDE SEQUENCE</scope>
    <source>
        <strain evidence="3">CCMP3105</strain>
    </source>
</reference>
<feature type="compositionally biased region" description="Basic and acidic residues" evidence="2">
    <location>
        <begin position="47"/>
        <end position="57"/>
    </location>
</feature>
<evidence type="ECO:0000256" key="2">
    <source>
        <dbReference type="SAM" id="MobiDB-lite"/>
    </source>
</evidence>
<protein>
    <submittedName>
        <fullName evidence="3">Uncharacterized protein</fullName>
    </submittedName>
</protein>
<name>A0A7S4UR73_9DINO</name>
<sequence>MTAESLPSYNPTREHLPLMSVGRGFQEDEHEDKETSHPTSPSSEDENNSKDCLSFDKTDEKHHLRFKRFRRVRSLYASKESLPTIMSESCEDSEVGSLPPGSRSASRMNSMPVSRSCTRDSLPEFEPYSGGFKARTTTKDSLPPIGDVMETETEEETTDEDNTSAAPDGTAADPKPDDANLNANDVRSALRQAYTQIVTLKAEMAELRRNNADLKHENKVLRTLAAQADVLNNLSGVANKPKDRSNHKDKGRVTISTATIVEVPQTEPPEEVAGPVEDTPTALLATARERWSQRRQERRERRSSNTDGKMSYRRWLQDQHEQVLDLDSRRTSTSTEDGASCPGVTGPPLPEAPEGHPASSAPPRCGAALPG</sequence>
<organism evidence="3">
    <name type="scientific">Alexandrium monilatum</name>
    <dbReference type="NCBI Taxonomy" id="311494"/>
    <lineage>
        <taxon>Eukaryota</taxon>
        <taxon>Sar</taxon>
        <taxon>Alveolata</taxon>
        <taxon>Dinophyceae</taxon>
        <taxon>Gonyaulacales</taxon>
        <taxon>Pyrocystaceae</taxon>
        <taxon>Alexandrium</taxon>
    </lineage>
</organism>
<feature type="region of interest" description="Disordered" evidence="2">
    <location>
        <begin position="288"/>
        <end position="371"/>
    </location>
</feature>
<feature type="region of interest" description="Disordered" evidence="2">
    <location>
        <begin position="1"/>
        <end position="57"/>
    </location>
</feature>
<feature type="compositionally biased region" description="Polar residues" evidence="2">
    <location>
        <begin position="1"/>
        <end position="11"/>
    </location>
</feature>
<feature type="compositionally biased region" description="Polar residues" evidence="2">
    <location>
        <begin position="103"/>
        <end position="116"/>
    </location>
</feature>
<dbReference type="AlphaFoldDB" id="A0A7S4UR73"/>
<accession>A0A7S4UR73</accession>
<feature type="compositionally biased region" description="Acidic residues" evidence="2">
    <location>
        <begin position="149"/>
        <end position="162"/>
    </location>
</feature>